<comment type="caution">
    <text evidence="1">The sequence shown here is derived from an EMBL/GenBank/DDBJ whole genome shotgun (WGS) entry which is preliminary data.</text>
</comment>
<evidence type="ECO:0000313" key="2">
    <source>
        <dbReference type="Proteomes" id="UP000299102"/>
    </source>
</evidence>
<gene>
    <name evidence="1" type="ORF">EVAR_21421_1</name>
</gene>
<evidence type="ECO:0000313" key="1">
    <source>
        <dbReference type="EMBL" id="GBP37886.1"/>
    </source>
</evidence>
<organism evidence="1 2">
    <name type="scientific">Eumeta variegata</name>
    <name type="common">Bagworm moth</name>
    <name type="synonym">Eumeta japonica</name>
    <dbReference type="NCBI Taxonomy" id="151549"/>
    <lineage>
        <taxon>Eukaryota</taxon>
        <taxon>Metazoa</taxon>
        <taxon>Ecdysozoa</taxon>
        <taxon>Arthropoda</taxon>
        <taxon>Hexapoda</taxon>
        <taxon>Insecta</taxon>
        <taxon>Pterygota</taxon>
        <taxon>Neoptera</taxon>
        <taxon>Endopterygota</taxon>
        <taxon>Lepidoptera</taxon>
        <taxon>Glossata</taxon>
        <taxon>Ditrysia</taxon>
        <taxon>Tineoidea</taxon>
        <taxon>Psychidae</taxon>
        <taxon>Oiketicinae</taxon>
        <taxon>Eumeta</taxon>
    </lineage>
</organism>
<proteinExistence type="predicted"/>
<name>A0A4C1VG65_EUMVA</name>
<accession>A0A4C1VG65</accession>
<dbReference type="EMBL" id="BGZK01000340">
    <property type="protein sequence ID" value="GBP37886.1"/>
    <property type="molecule type" value="Genomic_DNA"/>
</dbReference>
<keyword evidence="2" id="KW-1185">Reference proteome</keyword>
<dbReference type="AlphaFoldDB" id="A0A4C1VG65"/>
<reference evidence="1 2" key="1">
    <citation type="journal article" date="2019" name="Commun. Biol.">
        <title>The bagworm genome reveals a unique fibroin gene that provides high tensile strength.</title>
        <authorList>
            <person name="Kono N."/>
            <person name="Nakamura H."/>
            <person name="Ohtoshi R."/>
            <person name="Tomita M."/>
            <person name="Numata K."/>
            <person name="Arakawa K."/>
        </authorList>
    </citation>
    <scope>NUCLEOTIDE SEQUENCE [LARGE SCALE GENOMIC DNA]</scope>
</reference>
<protein>
    <submittedName>
        <fullName evidence="1">Uncharacterized protein</fullName>
    </submittedName>
</protein>
<dbReference type="Proteomes" id="UP000299102">
    <property type="component" value="Unassembled WGS sequence"/>
</dbReference>
<sequence length="152" mass="16724">MRVSDASAKPPAALSASTAVRLVIRRSFSHSNYQRVGFTLGSSRLIIRSPWAAIKVRSDKGLRLWVPSSSEFGFEIDIRNKIALGSKQEAKLDRRLLALKVRVDVINATREVRMGSKGGHGEGGVGSQIDVGPTYLLFVLGMNIPCRHILRR</sequence>